<dbReference type="GeneID" id="60058309"/>
<dbReference type="InterPro" id="IPR025645">
    <property type="entry name" value="DUF4349"/>
</dbReference>
<feature type="domain" description="DUF4349" evidence="1">
    <location>
        <begin position="59"/>
        <end position="259"/>
    </location>
</feature>
<dbReference type="Pfam" id="PF14257">
    <property type="entry name" value="DUF4349"/>
    <property type="match status" value="1"/>
</dbReference>
<reference evidence="2 3" key="1">
    <citation type="journal article" date="2019" name="Nat. Med.">
        <title>A library of human gut bacterial isolates paired with longitudinal multiomics data enables mechanistic microbiome research.</title>
        <authorList>
            <person name="Poyet M."/>
            <person name="Groussin M."/>
            <person name="Gibbons S.M."/>
            <person name="Avila-Pacheco J."/>
            <person name="Jiang X."/>
            <person name="Kearney S.M."/>
            <person name="Perrotta A.R."/>
            <person name="Berdy B."/>
            <person name="Zhao S."/>
            <person name="Lieberman T.D."/>
            <person name="Swanson P.K."/>
            <person name="Smith M."/>
            <person name="Roesemann S."/>
            <person name="Alexander J.E."/>
            <person name="Rich S.A."/>
            <person name="Livny J."/>
            <person name="Vlamakis H."/>
            <person name="Clish C."/>
            <person name="Bullock K."/>
            <person name="Deik A."/>
            <person name="Scott J."/>
            <person name="Pierce K.A."/>
            <person name="Xavier R.J."/>
            <person name="Alm E.J."/>
        </authorList>
    </citation>
    <scope>NUCLEOTIDE SEQUENCE [LARGE SCALE GENOMIC DNA]</scope>
    <source>
        <strain evidence="2 3">BIOML-A198</strain>
    </source>
</reference>
<protein>
    <submittedName>
        <fullName evidence="2">DUF4349 domain-containing protein</fullName>
    </submittedName>
</protein>
<sequence length="270" mass="30738">MDVWTAIKKGMIFIILSIFILMLVSLIPTQLLTRTEEVSTQNPSTLLQTDATEQYKTYQNVEVNVSVVDLDESLTLLQTLIDEASVNLVSSFICSTDTPSSNPVARFTIAVSHASMTDFLGKVSSSLQVSEIKTYTDTEMLLVEGIDSWIKNLSIQEKRYQELLSEAYELEEILAIETELSRVRTELDEWQSLKEKRDMVKVTISFYLVKNPATSWQEAISEELVMQLGQMASYSKILVIKLIGCLPYFVVVLFVVILARLIFKRSKRRR</sequence>
<evidence type="ECO:0000259" key="1">
    <source>
        <dbReference type="Pfam" id="PF14257"/>
    </source>
</evidence>
<name>A0A173S5G9_9FIRM</name>
<evidence type="ECO:0000313" key="2">
    <source>
        <dbReference type="EMBL" id="MTK22060.1"/>
    </source>
</evidence>
<gene>
    <name evidence="2" type="ORF">GMA92_11610</name>
</gene>
<organism evidence="2 3">
    <name type="scientific">Turicibacter sanguinis</name>
    <dbReference type="NCBI Taxonomy" id="154288"/>
    <lineage>
        <taxon>Bacteria</taxon>
        <taxon>Bacillati</taxon>
        <taxon>Bacillota</taxon>
        <taxon>Erysipelotrichia</taxon>
        <taxon>Erysipelotrichales</taxon>
        <taxon>Turicibacteraceae</taxon>
        <taxon>Turicibacter</taxon>
    </lineage>
</organism>
<evidence type="ECO:0000313" key="3">
    <source>
        <dbReference type="Proteomes" id="UP000487649"/>
    </source>
</evidence>
<comment type="caution">
    <text evidence="2">The sequence shown here is derived from an EMBL/GenBank/DDBJ whole genome shotgun (WGS) entry which is preliminary data.</text>
</comment>
<dbReference type="RefSeq" id="WP_006785912.1">
    <property type="nucleotide sequence ID" value="NZ_CABJBH010000002.1"/>
</dbReference>
<proteinExistence type="predicted"/>
<accession>A0A173S5G9</accession>
<dbReference type="AlphaFoldDB" id="A0A173S5G9"/>
<dbReference type="EMBL" id="WMQE01000029">
    <property type="protein sequence ID" value="MTK22060.1"/>
    <property type="molecule type" value="Genomic_DNA"/>
</dbReference>
<dbReference type="Proteomes" id="UP000487649">
    <property type="component" value="Unassembled WGS sequence"/>
</dbReference>